<name>I0Z4M0_COCSC</name>
<dbReference type="OrthoDB" id="272750at2759"/>
<keyword evidence="2" id="KW-1185">Reference proteome</keyword>
<dbReference type="InterPro" id="IPR003774">
    <property type="entry name" value="AlgH-like"/>
</dbReference>
<dbReference type="eggNOG" id="ENOG502QRDU">
    <property type="taxonomic scope" value="Eukaryota"/>
</dbReference>
<dbReference type="Gene3D" id="3.40.1740.10">
    <property type="entry name" value="VC0467-like"/>
    <property type="match status" value="1"/>
</dbReference>
<dbReference type="Pfam" id="PF02622">
    <property type="entry name" value="DUF179"/>
    <property type="match status" value="1"/>
</dbReference>
<dbReference type="AlphaFoldDB" id="I0Z4M0"/>
<gene>
    <name evidence="1" type="ORF">COCSUDRAFT_52933</name>
</gene>
<proteinExistence type="predicted"/>
<dbReference type="KEGG" id="csl:COCSUDRAFT_52933"/>
<dbReference type="PANTHER" id="PTHR31984">
    <property type="entry name" value="TRANSPORTER, PUTATIVE (DUF179)-RELATED"/>
    <property type="match status" value="1"/>
</dbReference>
<dbReference type="EMBL" id="AGSI01000004">
    <property type="protein sequence ID" value="EIE25589.1"/>
    <property type="molecule type" value="Genomic_DNA"/>
</dbReference>
<dbReference type="SUPFAM" id="SSF143456">
    <property type="entry name" value="VC0467-like"/>
    <property type="match status" value="1"/>
</dbReference>
<evidence type="ECO:0008006" key="3">
    <source>
        <dbReference type="Google" id="ProtNLM"/>
    </source>
</evidence>
<evidence type="ECO:0000313" key="1">
    <source>
        <dbReference type="EMBL" id="EIE25589.1"/>
    </source>
</evidence>
<reference evidence="1 2" key="1">
    <citation type="journal article" date="2012" name="Genome Biol.">
        <title>The genome of the polar eukaryotic microalga coccomyxa subellipsoidea reveals traits of cold adaptation.</title>
        <authorList>
            <person name="Blanc G."/>
            <person name="Agarkova I."/>
            <person name="Grimwood J."/>
            <person name="Kuo A."/>
            <person name="Brueggeman A."/>
            <person name="Dunigan D."/>
            <person name="Gurnon J."/>
            <person name="Ladunga I."/>
            <person name="Lindquist E."/>
            <person name="Lucas S."/>
            <person name="Pangilinan J."/>
            <person name="Proschold T."/>
            <person name="Salamov A."/>
            <person name="Schmutz J."/>
            <person name="Weeks D."/>
            <person name="Yamada T."/>
            <person name="Claverie J.M."/>
            <person name="Grigoriev I."/>
            <person name="Van Etten J."/>
            <person name="Lomsadze A."/>
            <person name="Borodovsky M."/>
        </authorList>
    </citation>
    <scope>NUCLEOTIDE SEQUENCE [LARGE SCALE GENOMIC DNA]</scope>
    <source>
        <strain evidence="1 2">C-169</strain>
    </source>
</reference>
<accession>I0Z4M0</accession>
<sequence length="321" mass="35759">MIMFLHGKANYCLPQSRISGSASFRGFVPLIRHSKVSSHRYQHCKASIDDSDKSQDSDEGDGKVFGDWKAFRASLISAEQAGEGQDIWSTRWVQENLHLLQEQDRKLAQESIWAHETELPEIGGLLIAQPHIPEKTGDGRLWQLVIFLVEHGPSGSVGLILNRPASATVGDLLSWGYSSVQMDDSSAKLIQGAFADCQVYLGAFYPPNRIARQPVTLIHGQGHLEGSKEITPGIYTGGLQQASREILEGSLDKGKFRFFSGQMQWKPGQLAQEIEQGYWYTAACSRSLVLKQCLKLPVPLWKEILLLMGGEYAQIASKRYR</sequence>
<dbReference type="Proteomes" id="UP000007264">
    <property type="component" value="Unassembled WGS sequence"/>
</dbReference>
<protein>
    <recommendedName>
        <fullName evidence="3">DUF179-domain-containing protein</fullName>
    </recommendedName>
</protein>
<dbReference type="RefSeq" id="XP_005650133.1">
    <property type="nucleotide sequence ID" value="XM_005650076.1"/>
</dbReference>
<dbReference type="GeneID" id="17043591"/>
<organism evidence="1 2">
    <name type="scientific">Coccomyxa subellipsoidea (strain C-169)</name>
    <name type="common">Green microalga</name>
    <dbReference type="NCBI Taxonomy" id="574566"/>
    <lineage>
        <taxon>Eukaryota</taxon>
        <taxon>Viridiplantae</taxon>
        <taxon>Chlorophyta</taxon>
        <taxon>core chlorophytes</taxon>
        <taxon>Trebouxiophyceae</taxon>
        <taxon>Trebouxiophyceae incertae sedis</taxon>
        <taxon>Coccomyxaceae</taxon>
        <taxon>Coccomyxa</taxon>
        <taxon>Coccomyxa subellipsoidea</taxon>
    </lineage>
</organism>
<comment type="caution">
    <text evidence="1">The sequence shown here is derived from an EMBL/GenBank/DDBJ whole genome shotgun (WGS) entry which is preliminary data.</text>
</comment>
<evidence type="ECO:0000313" key="2">
    <source>
        <dbReference type="Proteomes" id="UP000007264"/>
    </source>
</evidence>
<dbReference type="PANTHER" id="PTHR31984:SF18">
    <property type="entry name" value="TRANSCRIPTIONAL REGULATOR"/>
    <property type="match status" value="1"/>
</dbReference>